<evidence type="ECO:0000256" key="5">
    <source>
        <dbReference type="ARBA" id="ARBA00022741"/>
    </source>
</evidence>
<dbReference type="PROSITE" id="PS00211">
    <property type="entry name" value="ABC_TRANSPORTER_1"/>
    <property type="match status" value="1"/>
</dbReference>
<feature type="transmembrane region" description="Helical" evidence="10">
    <location>
        <begin position="135"/>
        <end position="159"/>
    </location>
</feature>
<keyword evidence="14" id="KW-1185">Reference proteome</keyword>
<evidence type="ECO:0000256" key="2">
    <source>
        <dbReference type="ARBA" id="ARBA00022448"/>
    </source>
</evidence>
<evidence type="ECO:0000259" key="11">
    <source>
        <dbReference type="PROSITE" id="PS50893"/>
    </source>
</evidence>
<sequence length="560" mass="60420">MLVSGASLVAPLLVGRAIDTGIAPRRADVLVYAVAGLVAVALARGLFTFLQGYLAERASQGVAYDLRDALFGQMERLSFSYYDRVQTGQLVQRLTNDVEQIRSFAGSGVVQLANAVVMLVGSAALLFYLDWQLALVALAVVPLIALLLVRFVGLIRPLFGQVQQTLGRLNTVLQEDLSGVRVIRAFAREDYETARYKAVNDELLDKNLQTVRVFSNNFPFVFLLANVGTLAIVWFGGWQVINGGLSIGELVAFNTLLGFMLFPILTIGFLSASISRAGASATRVFEILDAPLEVTDKPDASPLPPVECRVKFDNVSFRYPGSEREVLDGVSFEIEPGSTVAILGTTGSGKSTLVNLLPRFYDVTGGAVRLDGNDVRDVTLSSLRSQIGMVLQEARLFSGSVRDNVAFGKPDATDEEVRAAAEAAQADGFIRGLSDGYDTVIGERGVGLSGGQRQRIAIARALLVDPRLLILDDSTSAVDAETEAAIQETLDGLMREKHRTVFVIAQRVSTVRDADLILVLDEGRIGAMGTHEELRRDSELYNEILGSQLVEEAVTTGSDG</sequence>
<dbReference type="InterPro" id="IPR011527">
    <property type="entry name" value="ABC1_TM_dom"/>
</dbReference>
<evidence type="ECO:0000256" key="3">
    <source>
        <dbReference type="ARBA" id="ARBA00022475"/>
    </source>
</evidence>
<feature type="domain" description="ABC transporter" evidence="11">
    <location>
        <begin position="310"/>
        <end position="547"/>
    </location>
</feature>
<reference evidence="13 14" key="1">
    <citation type="submission" date="2019-10" db="EMBL/GenBank/DDBJ databases">
        <title>Rubrobacter sp nov SCSIO 52090 isolated from a deep-sea sediment in the South China Sea.</title>
        <authorList>
            <person name="Chen R.W."/>
        </authorList>
    </citation>
    <scope>NUCLEOTIDE SEQUENCE [LARGE SCALE GENOMIC DNA]</scope>
    <source>
        <strain evidence="13 14">SCSIO 52909</strain>
    </source>
</reference>
<accession>A0A6G8QF11</accession>
<dbReference type="CDD" id="cd18542">
    <property type="entry name" value="ABC_6TM_YknU_like"/>
    <property type="match status" value="1"/>
</dbReference>
<dbReference type="InterPro" id="IPR027417">
    <property type="entry name" value="P-loop_NTPase"/>
</dbReference>
<feature type="transmembrane region" description="Helical" evidence="10">
    <location>
        <begin position="109"/>
        <end position="129"/>
    </location>
</feature>
<dbReference type="PROSITE" id="PS50893">
    <property type="entry name" value="ABC_TRANSPORTER_2"/>
    <property type="match status" value="1"/>
</dbReference>
<organism evidence="13 14">
    <name type="scientific">Rubrobacter tropicus</name>
    <dbReference type="NCBI Taxonomy" id="2653851"/>
    <lineage>
        <taxon>Bacteria</taxon>
        <taxon>Bacillati</taxon>
        <taxon>Actinomycetota</taxon>
        <taxon>Rubrobacteria</taxon>
        <taxon>Rubrobacterales</taxon>
        <taxon>Rubrobacteraceae</taxon>
        <taxon>Rubrobacter</taxon>
    </lineage>
</organism>
<feature type="domain" description="ABC transmembrane type-1" evidence="12">
    <location>
        <begin position="1"/>
        <end position="276"/>
    </location>
</feature>
<keyword evidence="2" id="KW-0813">Transport</keyword>
<dbReference type="SMART" id="SM00382">
    <property type="entry name" value="AAA"/>
    <property type="match status" value="1"/>
</dbReference>
<dbReference type="InterPro" id="IPR003593">
    <property type="entry name" value="AAA+_ATPase"/>
</dbReference>
<keyword evidence="7 10" id="KW-1133">Transmembrane helix</keyword>
<dbReference type="SUPFAM" id="SSF90123">
    <property type="entry name" value="ABC transporter transmembrane region"/>
    <property type="match status" value="1"/>
</dbReference>
<comment type="subcellular location">
    <subcellularLocation>
        <location evidence="1">Cell inner membrane</location>
        <topology evidence="1">Multi-pass membrane protein</topology>
    </subcellularLocation>
</comment>
<dbReference type="FunFam" id="3.40.50.300:FF:000221">
    <property type="entry name" value="Multidrug ABC transporter ATP-binding protein"/>
    <property type="match status" value="1"/>
</dbReference>
<evidence type="ECO:0000256" key="8">
    <source>
        <dbReference type="ARBA" id="ARBA00023136"/>
    </source>
</evidence>
<evidence type="ECO:0000256" key="6">
    <source>
        <dbReference type="ARBA" id="ARBA00022840"/>
    </source>
</evidence>
<feature type="transmembrane region" description="Helical" evidence="10">
    <location>
        <begin position="27"/>
        <end position="47"/>
    </location>
</feature>
<evidence type="ECO:0000256" key="1">
    <source>
        <dbReference type="ARBA" id="ARBA00004429"/>
    </source>
</evidence>
<gene>
    <name evidence="13" type="ORF">GBA63_07870</name>
</gene>
<dbReference type="AlphaFoldDB" id="A0A6G8QF11"/>
<evidence type="ECO:0000256" key="7">
    <source>
        <dbReference type="ARBA" id="ARBA00022989"/>
    </source>
</evidence>
<dbReference type="InterPro" id="IPR036640">
    <property type="entry name" value="ABC1_TM_sf"/>
</dbReference>
<dbReference type="GO" id="GO:0016887">
    <property type="term" value="F:ATP hydrolysis activity"/>
    <property type="evidence" value="ECO:0007669"/>
    <property type="project" value="InterPro"/>
</dbReference>
<dbReference type="GO" id="GO:0005524">
    <property type="term" value="F:ATP binding"/>
    <property type="evidence" value="ECO:0007669"/>
    <property type="project" value="UniProtKB-KW"/>
</dbReference>
<protein>
    <submittedName>
        <fullName evidence="13">ATP-binding cassette domain-containing protein</fullName>
    </submittedName>
</protein>
<dbReference type="InterPro" id="IPR003439">
    <property type="entry name" value="ABC_transporter-like_ATP-bd"/>
</dbReference>
<evidence type="ECO:0000256" key="9">
    <source>
        <dbReference type="ARBA" id="ARBA00023455"/>
    </source>
</evidence>
<dbReference type="InterPro" id="IPR039421">
    <property type="entry name" value="Type_1_exporter"/>
</dbReference>
<dbReference type="PANTHER" id="PTHR24221:SF654">
    <property type="entry name" value="ATP-BINDING CASSETTE SUB-FAMILY B MEMBER 6"/>
    <property type="match status" value="1"/>
</dbReference>
<dbReference type="Proteomes" id="UP000501452">
    <property type="component" value="Chromosome"/>
</dbReference>
<dbReference type="GO" id="GO:0005886">
    <property type="term" value="C:plasma membrane"/>
    <property type="evidence" value="ECO:0007669"/>
    <property type="project" value="UniProtKB-SubCell"/>
</dbReference>
<dbReference type="InterPro" id="IPR017871">
    <property type="entry name" value="ABC_transporter-like_CS"/>
</dbReference>
<proteinExistence type="inferred from homology"/>
<feature type="transmembrane region" description="Helical" evidence="10">
    <location>
        <begin position="250"/>
        <end position="270"/>
    </location>
</feature>
<dbReference type="PANTHER" id="PTHR24221">
    <property type="entry name" value="ATP-BINDING CASSETTE SUB-FAMILY B"/>
    <property type="match status" value="1"/>
</dbReference>
<evidence type="ECO:0000256" key="10">
    <source>
        <dbReference type="SAM" id="Phobius"/>
    </source>
</evidence>
<evidence type="ECO:0000313" key="14">
    <source>
        <dbReference type="Proteomes" id="UP000501452"/>
    </source>
</evidence>
<dbReference type="GO" id="GO:0140359">
    <property type="term" value="F:ABC-type transporter activity"/>
    <property type="evidence" value="ECO:0007669"/>
    <property type="project" value="InterPro"/>
</dbReference>
<keyword evidence="6 13" id="KW-0067">ATP-binding</keyword>
<keyword evidence="3" id="KW-1003">Cell membrane</keyword>
<evidence type="ECO:0000259" key="12">
    <source>
        <dbReference type="PROSITE" id="PS50929"/>
    </source>
</evidence>
<dbReference type="KEGG" id="rub:GBA63_07870"/>
<dbReference type="SUPFAM" id="SSF52540">
    <property type="entry name" value="P-loop containing nucleoside triphosphate hydrolases"/>
    <property type="match status" value="1"/>
</dbReference>
<evidence type="ECO:0000313" key="13">
    <source>
        <dbReference type="EMBL" id="QIN85085.1"/>
    </source>
</evidence>
<dbReference type="Pfam" id="PF00005">
    <property type="entry name" value="ABC_tran"/>
    <property type="match status" value="1"/>
</dbReference>
<dbReference type="EMBL" id="CP045119">
    <property type="protein sequence ID" value="QIN85085.1"/>
    <property type="molecule type" value="Genomic_DNA"/>
</dbReference>
<name>A0A6G8QF11_9ACTN</name>
<dbReference type="PROSITE" id="PS50929">
    <property type="entry name" value="ABC_TM1F"/>
    <property type="match status" value="1"/>
</dbReference>
<keyword evidence="8 10" id="KW-0472">Membrane</keyword>
<dbReference type="Gene3D" id="1.20.1560.10">
    <property type="entry name" value="ABC transporter type 1, transmembrane domain"/>
    <property type="match status" value="1"/>
</dbReference>
<keyword evidence="4 10" id="KW-0812">Transmembrane</keyword>
<dbReference type="Pfam" id="PF00664">
    <property type="entry name" value="ABC_membrane"/>
    <property type="match status" value="1"/>
</dbReference>
<dbReference type="Gene3D" id="3.40.50.300">
    <property type="entry name" value="P-loop containing nucleotide triphosphate hydrolases"/>
    <property type="match status" value="1"/>
</dbReference>
<keyword evidence="5" id="KW-0547">Nucleotide-binding</keyword>
<feature type="transmembrane region" description="Helical" evidence="10">
    <location>
        <begin position="218"/>
        <end position="238"/>
    </location>
</feature>
<evidence type="ECO:0000256" key="4">
    <source>
        <dbReference type="ARBA" id="ARBA00022692"/>
    </source>
</evidence>
<comment type="similarity">
    <text evidence="9">Belongs to the ABC transporter superfamily. Siderophore-Fe(3+) uptake transporter (SIUT) (TC 3.A.1.21) family.</text>
</comment>
<dbReference type="GO" id="GO:0034040">
    <property type="term" value="F:ATPase-coupled lipid transmembrane transporter activity"/>
    <property type="evidence" value="ECO:0007669"/>
    <property type="project" value="TreeGrafter"/>
</dbReference>